<dbReference type="Pfam" id="PF12802">
    <property type="entry name" value="MarR_2"/>
    <property type="match status" value="1"/>
</dbReference>
<dbReference type="InterPro" id="IPR036388">
    <property type="entry name" value="WH-like_DNA-bd_sf"/>
</dbReference>
<dbReference type="SUPFAM" id="SSF46785">
    <property type="entry name" value="Winged helix' DNA-binding domain"/>
    <property type="match status" value="1"/>
</dbReference>
<reference evidence="6" key="1">
    <citation type="journal article" date="2019" name="Int. J. Syst. Evol. Microbiol.">
        <title>The Global Catalogue of Microorganisms (GCM) 10K type strain sequencing project: providing services to taxonomists for standard genome sequencing and annotation.</title>
        <authorList>
            <consortium name="The Broad Institute Genomics Platform"/>
            <consortium name="The Broad Institute Genome Sequencing Center for Infectious Disease"/>
            <person name="Wu L."/>
            <person name="Ma J."/>
        </authorList>
    </citation>
    <scope>NUCLEOTIDE SEQUENCE [LARGE SCALE GENOMIC DNA]</scope>
    <source>
        <strain evidence="6">CCM 7435</strain>
    </source>
</reference>
<evidence type="ECO:0000256" key="3">
    <source>
        <dbReference type="ARBA" id="ARBA00023163"/>
    </source>
</evidence>
<evidence type="ECO:0000313" key="5">
    <source>
        <dbReference type="EMBL" id="MFD2143342.1"/>
    </source>
</evidence>
<dbReference type="EMBL" id="JBHUHD010000001">
    <property type="protein sequence ID" value="MFD2143342.1"/>
    <property type="molecule type" value="Genomic_DNA"/>
</dbReference>
<dbReference type="InterPro" id="IPR000835">
    <property type="entry name" value="HTH_MarR-typ"/>
</dbReference>
<dbReference type="SMART" id="SM00347">
    <property type="entry name" value="HTH_MARR"/>
    <property type="match status" value="1"/>
</dbReference>
<dbReference type="PANTHER" id="PTHR33164">
    <property type="entry name" value="TRANSCRIPTIONAL REGULATOR, MARR FAMILY"/>
    <property type="match status" value="1"/>
</dbReference>
<proteinExistence type="predicted"/>
<comment type="caution">
    <text evidence="5">The sequence shown here is derived from an EMBL/GenBank/DDBJ whole genome shotgun (WGS) entry which is preliminary data.</text>
</comment>
<accession>A0ABW4Z4E6</accession>
<feature type="domain" description="HTH marR-type" evidence="4">
    <location>
        <begin position="30"/>
        <end position="162"/>
    </location>
</feature>
<dbReference type="Gene3D" id="1.10.10.10">
    <property type="entry name" value="Winged helix-like DNA-binding domain superfamily/Winged helix DNA-binding domain"/>
    <property type="match status" value="1"/>
</dbReference>
<keyword evidence="1" id="KW-0805">Transcription regulation</keyword>
<evidence type="ECO:0000259" key="4">
    <source>
        <dbReference type="PROSITE" id="PS50995"/>
    </source>
</evidence>
<dbReference type="RefSeq" id="WP_213355581.1">
    <property type="nucleotide sequence ID" value="NZ_JAHBGB010000044.1"/>
</dbReference>
<dbReference type="Proteomes" id="UP001597299">
    <property type="component" value="Unassembled WGS sequence"/>
</dbReference>
<dbReference type="PROSITE" id="PS01117">
    <property type="entry name" value="HTH_MARR_1"/>
    <property type="match status" value="1"/>
</dbReference>
<sequence length="195" mass="21152">MADINVSRPPHANAADADAAAAGDAAPANQTDLIELLFFAYRNFVSDPDKVLQGYGFGRAHHRVLHFVNRHPGMRVTDLLDILRITKQSLGRVLRELVDGGFVDSRAGSSDRRQRLLHLTPKGAALARDFVAIQSQRIERALAACAPGTREDVRRFLVAMIDAEDQAGVEKLIARADQAMAPGSARAGKAPARPR</sequence>
<protein>
    <submittedName>
        <fullName evidence="5">MarR family winged helix-turn-helix transcriptional regulator</fullName>
    </submittedName>
</protein>
<dbReference type="PANTHER" id="PTHR33164:SF44">
    <property type="entry name" value="TRANSCRIPTIONAL REGULATORY PROTEIN"/>
    <property type="match status" value="1"/>
</dbReference>
<keyword evidence="3" id="KW-0804">Transcription</keyword>
<evidence type="ECO:0000256" key="1">
    <source>
        <dbReference type="ARBA" id="ARBA00023015"/>
    </source>
</evidence>
<keyword evidence="2" id="KW-0238">DNA-binding</keyword>
<dbReference type="InterPro" id="IPR036390">
    <property type="entry name" value="WH_DNA-bd_sf"/>
</dbReference>
<evidence type="ECO:0000256" key="2">
    <source>
        <dbReference type="ARBA" id="ARBA00023125"/>
    </source>
</evidence>
<name>A0ABW4Z4E6_9HYPH</name>
<dbReference type="InterPro" id="IPR039422">
    <property type="entry name" value="MarR/SlyA-like"/>
</dbReference>
<evidence type="ECO:0000313" key="6">
    <source>
        <dbReference type="Proteomes" id="UP001597299"/>
    </source>
</evidence>
<keyword evidence="6" id="KW-1185">Reference proteome</keyword>
<dbReference type="PROSITE" id="PS50995">
    <property type="entry name" value="HTH_MARR_2"/>
    <property type="match status" value="1"/>
</dbReference>
<organism evidence="5 6">
    <name type="scientific">Ancylobacter oerskovii</name>
    <dbReference type="NCBI Taxonomy" id="459519"/>
    <lineage>
        <taxon>Bacteria</taxon>
        <taxon>Pseudomonadati</taxon>
        <taxon>Pseudomonadota</taxon>
        <taxon>Alphaproteobacteria</taxon>
        <taxon>Hyphomicrobiales</taxon>
        <taxon>Xanthobacteraceae</taxon>
        <taxon>Ancylobacter</taxon>
    </lineage>
</organism>
<dbReference type="InterPro" id="IPR023187">
    <property type="entry name" value="Tscrpt_reg_MarR-type_CS"/>
</dbReference>
<gene>
    <name evidence="5" type="ORF">ACFSNC_23280</name>
</gene>